<keyword evidence="11" id="KW-0843">Virulence</keyword>
<accession>A0ABU5NAT4</accession>
<comment type="subcellular location">
    <subcellularLocation>
        <location evidence="3">Secreted</location>
    </subcellularLocation>
</comment>
<reference evidence="15 16" key="1">
    <citation type="submission" date="2023-03" db="EMBL/GenBank/DDBJ databases">
        <title>Host association and intracellularity evolved multiple times independently in the Rickettsiales.</title>
        <authorList>
            <person name="Castelli M."/>
            <person name="Nardi T."/>
            <person name="Gammuto L."/>
            <person name="Bellinzona G."/>
            <person name="Sabaneyeva E."/>
            <person name="Potekhin A."/>
            <person name="Serra V."/>
            <person name="Petroni G."/>
            <person name="Sassera D."/>
        </authorList>
    </citation>
    <scope>NUCLEOTIDE SEQUENCE [LARGE SCALE GENOMIC DNA]</scope>
    <source>
        <strain evidence="15 16">Sr 2-6</strain>
    </source>
</reference>
<evidence type="ECO:0000256" key="10">
    <source>
        <dbReference type="ARBA" id="ARBA00022963"/>
    </source>
</evidence>
<evidence type="ECO:0000256" key="13">
    <source>
        <dbReference type="ARBA" id="ARBA00029594"/>
    </source>
</evidence>
<evidence type="ECO:0000256" key="4">
    <source>
        <dbReference type="ARBA" id="ARBA00008664"/>
    </source>
</evidence>
<organism evidence="15 16">
    <name type="scientific">Candidatus Megaera venefica</name>
    <dbReference type="NCBI Taxonomy" id="2055910"/>
    <lineage>
        <taxon>Bacteria</taxon>
        <taxon>Pseudomonadati</taxon>
        <taxon>Pseudomonadota</taxon>
        <taxon>Alphaproteobacteria</taxon>
        <taxon>Rickettsiales</taxon>
        <taxon>Rickettsiaceae</taxon>
        <taxon>Candidatus Megaera</taxon>
    </lineage>
</organism>
<comment type="caution">
    <text evidence="15">The sequence shown here is derived from an EMBL/GenBank/DDBJ whole genome shotgun (WGS) entry which is preliminary data.</text>
</comment>
<dbReference type="PANTHER" id="PTHR43856">
    <property type="entry name" value="CARDIOLIPIN HYDROLASE"/>
    <property type="match status" value="1"/>
</dbReference>
<evidence type="ECO:0000256" key="2">
    <source>
        <dbReference type="ARBA" id="ARBA00003145"/>
    </source>
</evidence>
<protein>
    <recommendedName>
        <fullName evidence="7">Phospholipase D</fullName>
        <ecNumber evidence="6">3.1.4.4</ecNumber>
    </recommendedName>
    <alternativeName>
        <fullName evidence="13">Choline phosphatase</fullName>
    </alternativeName>
</protein>
<keyword evidence="8" id="KW-0964">Secreted</keyword>
<feature type="domain" description="PLD phosphodiesterase" evidence="14">
    <location>
        <begin position="143"/>
        <end position="170"/>
    </location>
</feature>
<dbReference type="CDD" id="cd09170">
    <property type="entry name" value="PLDc_Nuc"/>
    <property type="match status" value="1"/>
</dbReference>
<name>A0ABU5NAT4_9RICK</name>
<proteinExistence type="inferred from homology"/>
<dbReference type="PANTHER" id="PTHR43856:SF1">
    <property type="entry name" value="MITOCHONDRIAL CARDIOLIPIN HYDROLASE"/>
    <property type="match status" value="1"/>
</dbReference>
<dbReference type="Pfam" id="PF13091">
    <property type="entry name" value="PLDc_2"/>
    <property type="match status" value="1"/>
</dbReference>
<dbReference type="RefSeq" id="WP_322776140.1">
    <property type="nucleotide sequence ID" value="NZ_JARJFB010000007.1"/>
</dbReference>
<evidence type="ECO:0000256" key="3">
    <source>
        <dbReference type="ARBA" id="ARBA00004613"/>
    </source>
</evidence>
<evidence type="ECO:0000313" key="16">
    <source>
        <dbReference type="Proteomes" id="UP001291687"/>
    </source>
</evidence>
<evidence type="ECO:0000256" key="6">
    <source>
        <dbReference type="ARBA" id="ARBA00012027"/>
    </source>
</evidence>
<keyword evidence="10" id="KW-0442">Lipid degradation</keyword>
<evidence type="ECO:0000256" key="12">
    <source>
        <dbReference type="ARBA" id="ARBA00023098"/>
    </source>
</evidence>
<comment type="catalytic activity">
    <reaction evidence="1">
        <text>a 1,2-diacyl-sn-glycero-3-phosphocholine + H2O = a 1,2-diacyl-sn-glycero-3-phosphate + choline + H(+)</text>
        <dbReference type="Rhea" id="RHEA:14445"/>
        <dbReference type="ChEBI" id="CHEBI:15354"/>
        <dbReference type="ChEBI" id="CHEBI:15377"/>
        <dbReference type="ChEBI" id="CHEBI:15378"/>
        <dbReference type="ChEBI" id="CHEBI:57643"/>
        <dbReference type="ChEBI" id="CHEBI:58608"/>
        <dbReference type="EC" id="3.1.4.4"/>
    </reaction>
</comment>
<evidence type="ECO:0000256" key="8">
    <source>
        <dbReference type="ARBA" id="ARBA00022525"/>
    </source>
</evidence>
<evidence type="ECO:0000259" key="14">
    <source>
        <dbReference type="PROSITE" id="PS50035"/>
    </source>
</evidence>
<evidence type="ECO:0000256" key="1">
    <source>
        <dbReference type="ARBA" id="ARBA00000798"/>
    </source>
</evidence>
<dbReference type="EC" id="3.1.4.4" evidence="6"/>
<keyword evidence="16" id="KW-1185">Reference proteome</keyword>
<evidence type="ECO:0000256" key="11">
    <source>
        <dbReference type="ARBA" id="ARBA00023026"/>
    </source>
</evidence>
<dbReference type="SMART" id="SM00155">
    <property type="entry name" value="PLDc"/>
    <property type="match status" value="1"/>
</dbReference>
<dbReference type="PROSITE" id="PS50035">
    <property type="entry name" value="PLD"/>
    <property type="match status" value="1"/>
</dbReference>
<evidence type="ECO:0000313" key="15">
    <source>
        <dbReference type="EMBL" id="MEA0970237.1"/>
    </source>
</evidence>
<dbReference type="InterPro" id="IPR001736">
    <property type="entry name" value="PLipase_D/transphosphatidylase"/>
</dbReference>
<comment type="subunit">
    <text evidence="5">Homodimer.</text>
</comment>
<dbReference type="Proteomes" id="UP001291687">
    <property type="component" value="Unassembled WGS sequence"/>
</dbReference>
<sequence length="204" mass="22607">MRKPKLKPSTFNHMMKFFGFSQAPIRSIIAVLAFGISLGVAYEELVGIGTWHSYHPDTASVNVCFTPPSGCGSLIAQEIVKAQKTIYVQAYGLTSISIIHQLKAAKDRGVLVRILLDGGNLSDNQQVLTELLKYGIDVRFDKMPGIAHNKVMIIDNNKVITGSFNFTSAADHRNAENVILIEDANIASIYLKNWKNREKESRSL</sequence>
<evidence type="ECO:0000256" key="9">
    <source>
        <dbReference type="ARBA" id="ARBA00022801"/>
    </source>
</evidence>
<dbReference type="InterPro" id="IPR051406">
    <property type="entry name" value="PLD_domain"/>
</dbReference>
<keyword evidence="12" id="KW-0443">Lipid metabolism</keyword>
<dbReference type="Gene3D" id="3.30.870.10">
    <property type="entry name" value="Endonuclease Chain A"/>
    <property type="match status" value="1"/>
</dbReference>
<dbReference type="InterPro" id="IPR025202">
    <property type="entry name" value="PLD-like_dom"/>
</dbReference>
<dbReference type="SUPFAM" id="SSF56024">
    <property type="entry name" value="Phospholipase D/nuclease"/>
    <property type="match status" value="1"/>
</dbReference>
<comment type="similarity">
    <text evidence="4">Belongs to the phospholipase D family.</text>
</comment>
<dbReference type="EMBL" id="JARJFB010000007">
    <property type="protein sequence ID" value="MEA0970237.1"/>
    <property type="molecule type" value="Genomic_DNA"/>
</dbReference>
<keyword evidence="9" id="KW-0378">Hydrolase</keyword>
<comment type="function">
    <text evidence="2">Could be a virulence factor.</text>
</comment>
<gene>
    <name evidence="15" type="ORF">Megvenef_00190</name>
</gene>
<evidence type="ECO:0000256" key="5">
    <source>
        <dbReference type="ARBA" id="ARBA00011738"/>
    </source>
</evidence>
<evidence type="ECO:0000256" key="7">
    <source>
        <dbReference type="ARBA" id="ARBA00018392"/>
    </source>
</evidence>